<keyword evidence="1" id="KW-0732">Signal</keyword>
<dbReference type="AlphaFoldDB" id="A0A062U751"/>
<dbReference type="Proteomes" id="UP000027037">
    <property type="component" value="Unassembled WGS sequence"/>
</dbReference>
<sequence length="288" mass="30604">MRAGAFLAAAALAGALSAAADEPRLTVNTYRSAFLAQCEERAVDQLAACTCGFDEWSRSLPDPSAGDAMAAARVMSGQVKSARDYEVSVTAMSGLTVAMINCASSDRYGELDNADEMIDLVKKGSEPIDSGAVNFTGMLGSADAEVPPPARQGSAVILDENGDEVRFEPVEVVDLKVAYSNDHLSLIEDEGVLETPLLNYHSAFLYRCTRGDELEQDACECAWEGLVAAADGADGAKERMAAYIAVSTNIDYEAYDPALLSESMEVIAIYSANRQACFPIPDVSVPEE</sequence>
<proteinExistence type="predicted"/>
<evidence type="ECO:0000313" key="2">
    <source>
        <dbReference type="EMBL" id="KCZ53568.1"/>
    </source>
</evidence>
<accession>A0A062U751</accession>
<dbReference type="OrthoDB" id="9820962at2"/>
<reference evidence="2 3" key="1">
    <citation type="journal article" date="2014" name="Antonie Van Leeuwenhoek">
        <title>Hyphomonas beringensis sp. nov. and Hyphomonas chukchiensis sp. nov., isolated from surface seawater of the Bering Sea and Chukchi Sea.</title>
        <authorList>
            <person name="Li C."/>
            <person name="Lai Q."/>
            <person name="Li G."/>
            <person name="Dong C."/>
            <person name="Wang J."/>
            <person name="Liao Y."/>
            <person name="Shao Z."/>
        </authorList>
    </citation>
    <scope>NUCLEOTIDE SEQUENCE [LARGE SCALE GENOMIC DNA]</scope>
    <source>
        <strain evidence="2 3">25B14_1</strain>
    </source>
</reference>
<evidence type="ECO:0000256" key="1">
    <source>
        <dbReference type="SAM" id="SignalP"/>
    </source>
</evidence>
<name>A0A062U751_9PROT</name>
<dbReference type="EMBL" id="AWFF01000052">
    <property type="protein sequence ID" value="KCZ53568.1"/>
    <property type="molecule type" value="Genomic_DNA"/>
</dbReference>
<comment type="caution">
    <text evidence="2">The sequence shown here is derived from an EMBL/GenBank/DDBJ whole genome shotgun (WGS) entry which is preliminary data.</text>
</comment>
<evidence type="ECO:0000313" key="3">
    <source>
        <dbReference type="Proteomes" id="UP000027037"/>
    </source>
</evidence>
<organism evidence="2 3">
    <name type="scientific">Hyphomonas beringensis</name>
    <dbReference type="NCBI Taxonomy" id="1280946"/>
    <lineage>
        <taxon>Bacteria</taxon>
        <taxon>Pseudomonadati</taxon>
        <taxon>Pseudomonadota</taxon>
        <taxon>Alphaproteobacteria</taxon>
        <taxon>Hyphomonadales</taxon>
        <taxon>Hyphomonadaceae</taxon>
        <taxon>Hyphomonas</taxon>
    </lineage>
</organism>
<dbReference type="STRING" id="1280946.HY29_17005"/>
<gene>
    <name evidence="2" type="ORF">HY29_17005</name>
</gene>
<dbReference type="PATRIC" id="fig|1280946.3.peg.2559"/>
<protein>
    <submittedName>
        <fullName evidence="2">Uncharacterized protein</fullName>
    </submittedName>
</protein>
<dbReference type="RefSeq" id="WP_034797579.1">
    <property type="nucleotide sequence ID" value="NZ_AWFF01000052.1"/>
</dbReference>
<feature type="chain" id="PRO_5001614393" evidence="1">
    <location>
        <begin position="21"/>
        <end position="288"/>
    </location>
</feature>
<keyword evidence="3" id="KW-1185">Reference proteome</keyword>
<feature type="signal peptide" evidence="1">
    <location>
        <begin position="1"/>
        <end position="20"/>
    </location>
</feature>